<evidence type="ECO:0000256" key="1">
    <source>
        <dbReference type="SAM" id="MobiDB-lite"/>
    </source>
</evidence>
<evidence type="ECO:0000313" key="3">
    <source>
        <dbReference type="Proteomes" id="UP000503462"/>
    </source>
</evidence>
<proteinExistence type="predicted"/>
<feature type="region of interest" description="Disordered" evidence="1">
    <location>
        <begin position="238"/>
        <end position="274"/>
    </location>
</feature>
<dbReference type="Proteomes" id="UP000503462">
    <property type="component" value="Chromosome 1"/>
</dbReference>
<protein>
    <submittedName>
        <fullName evidence="2">Uncharacterized protein</fullName>
    </submittedName>
</protein>
<name>A0A6H0XKG7_9PEZI</name>
<keyword evidence="3" id="KW-1185">Reference proteome</keyword>
<organism evidence="2 3">
    <name type="scientific">Peltaster fructicola</name>
    <dbReference type="NCBI Taxonomy" id="286661"/>
    <lineage>
        <taxon>Eukaryota</taxon>
        <taxon>Fungi</taxon>
        <taxon>Dikarya</taxon>
        <taxon>Ascomycota</taxon>
        <taxon>Pezizomycotina</taxon>
        <taxon>Dothideomycetes</taxon>
        <taxon>Dothideomycetes incertae sedis</taxon>
        <taxon>Peltaster</taxon>
    </lineage>
</organism>
<feature type="compositionally biased region" description="Polar residues" evidence="1">
    <location>
        <begin position="238"/>
        <end position="254"/>
    </location>
</feature>
<dbReference type="OrthoDB" id="5342588at2759"/>
<dbReference type="EMBL" id="CP051139">
    <property type="protein sequence ID" value="QIW95195.1"/>
    <property type="molecule type" value="Genomic_DNA"/>
</dbReference>
<feature type="compositionally biased region" description="Low complexity" evidence="1">
    <location>
        <begin position="341"/>
        <end position="351"/>
    </location>
</feature>
<feature type="region of interest" description="Disordered" evidence="1">
    <location>
        <begin position="312"/>
        <end position="367"/>
    </location>
</feature>
<dbReference type="AlphaFoldDB" id="A0A6H0XKG7"/>
<sequence>MADTDNKLHWTQRIALIRHNLHAAGRSGDFTFFKTLQAAGFMEGTNHVAALSTLLEDDADTIMAAMDNFNAGLAYAHQDAFKNVYDNIKTNLGHEGEDKMKDARTKFFVDSIMQRNLADLAIDKSTSSVINLINQQPIEAQEACTNVWITGITIIADSVHVTLRQLDSLEAKMDDFIRMEESWNVVKAAVVCSITGLKGVFELMDPNLPSNKSSPRNSSIASASASVFRRLSNAFTPSAANSRTPSVASMSSGPPLSHPFQGQHAGPTLSAPVYRTPNFRSGAKAGAPAATLAPFPSVAGSNWTQHKLTTIPPTPAFEDSADPFDTRAAPEVPALPPIPSSPAAEESPGAPLGNPFEEIAQPEAVVV</sequence>
<gene>
    <name evidence="2" type="ORF">AMS68_000713</name>
</gene>
<accession>A0A6H0XKG7</accession>
<evidence type="ECO:0000313" key="2">
    <source>
        <dbReference type="EMBL" id="QIW95195.1"/>
    </source>
</evidence>
<reference evidence="2 3" key="1">
    <citation type="journal article" date="2016" name="Sci. Rep.">
        <title>Peltaster fructicola genome reveals evolution from an invasive phytopathogen to an ectophytic parasite.</title>
        <authorList>
            <person name="Xu C."/>
            <person name="Chen H."/>
            <person name="Gleason M.L."/>
            <person name="Xu J.R."/>
            <person name="Liu H."/>
            <person name="Zhang R."/>
            <person name="Sun G."/>
        </authorList>
    </citation>
    <scope>NUCLEOTIDE SEQUENCE [LARGE SCALE GENOMIC DNA]</scope>
    <source>
        <strain evidence="2 3">LNHT1506</strain>
    </source>
</reference>